<evidence type="ECO:0000313" key="4">
    <source>
        <dbReference type="EnsemblMetazoa" id="HelroP170288"/>
    </source>
</evidence>
<feature type="domain" description="Gem-associated protein 5 first beta-propeller" evidence="2">
    <location>
        <begin position="155"/>
        <end position="217"/>
    </location>
</feature>
<evidence type="ECO:0000313" key="3">
    <source>
        <dbReference type="EMBL" id="ESO07742.1"/>
    </source>
</evidence>
<dbReference type="InterPro" id="IPR056432">
    <property type="entry name" value="Beta-prop_GEMI5_1st"/>
</dbReference>
<feature type="repeat" description="WD" evidence="1">
    <location>
        <begin position="105"/>
        <end position="140"/>
    </location>
</feature>
<dbReference type="SMART" id="SM00320">
    <property type="entry name" value="WD40"/>
    <property type="match status" value="3"/>
</dbReference>
<dbReference type="InterPro" id="IPR015943">
    <property type="entry name" value="WD40/YVTN_repeat-like_dom_sf"/>
</dbReference>
<dbReference type="RefSeq" id="XP_009014353.1">
    <property type="nucleotide sequence ID" value="XM_009016105.1"/>
</dbReference>
<reference evidence="5" key="1">
    <citation type="submission" date="2012-12" db="EMBL/GenBank/DDBJ databases">
        <authorList>
            <person name="Hellsten U."/>
            <person name="Grimwood J."/>
            <person name="Chapman J.A."/>
            <person name="Shapiro H."/>
            <person name="Aerts A."/>
            <person name="Otillar R.P."/>
            <person name="Terry A.Y."/>
            <person name="Boore J.L."/>
            <person name="Simakov O."/>
            <person name="Marletaz F."/>
            <person name="Cho S.-J."/>
            <person name="Edsinger-Gonzales E."/>
            <person name="Havlak P."/>
            <person name="Kuo D.-H."/>
            <person name="Larsson T."/>
            <person name="Lv J."/>
            <person name="Arendt D."/>
            <person name="Savage R."/>
            <person name="Osoegawa K."/>
            <person name="de Jong P."/>
            <person name="Lindberg D.R."/>
            <person name="Seaver E.C."/>
            <person name="Weisblat D.A."/>
            <person name="Putnam N.H."/>
            <person name="Grigoriev I.V."/>
            <person name="Rokhsar D.S."/>
        </authorList>
    </citation>
    <scope>NUCLEOTIDE SEQUENCE</scope>
</reference>
<protein>
    <recommendedName>
        <fullName evidence="2">Gem-associated protein 5 first beta-propeller domain-containing protein</fullName>
    </recommendedName>
</protein>
<proteinExistence type="predicted"/>
<dbReference type="PANTHER" id="PTHR46362">
    <property type="entry name" value="GEM-ASSOCIATED PROTEIN 5"/>
    <property type="match status" value="1"/>
</dbReference>
<sequence length="406" mass="45847">MSALKYMLPATPSWYYSRVMDSSSDGLICFGSRSSVNVWDLRHSNVRLYPFPVVHHNDKVAGVSFASADGRYDGDERAVVSTSGDKLFVTRFNLKTFKCTTESENDSHRNKVTVVQWSPLNENMIVSGDDKGSVCFWDMSKDVKVWYTCQHSDNYINSLSVSTSKHNEVAVGLKVGIILILELVDKKVEVLYKLRGHEENVQSLHWLRCHQDQDKDDVVSRLVSVCRDKTLKLWTLKKQRQNNWDVSTVSLFKKKSERWFSLSSIPDSDSQMIVSSANELYTINLTAAKLKLQPLVRNLKGHSLVIFNVVSWRRRSGSMGEGFDDVMMVTFSKGLFALGVGDNTIQTMTLNNGKCTNNRTFWQFMKSKVTAVRWHPTSDNLLAFGTEDGMVGLVNTAANAKTLVVI</sequence>
<keyword evidence="1" id="KW-0853">WD repeat</keyword>
<evidence type="ECO:0000313" key="5">
    <source>
        <dbReference type="Proteomes" id="UP000015101"/>
    </source>
</evidence>
<name>T1F2W0_HELRO</name>
<dbReference type="PANTHER" id="PTHR46362:SF1">
    <property type="entry name" value="GEM-ASSOCIATED PROTEIN 5"/>
    <property type="match status" value="1"/>
</dbReference>
<dbReference type="GeneID" id="20203159"/>
<organism evidence="4 5">
    <name type="scientific">Helobdella robusta</name>
    <name type="common">Californian leech</name>
    <dbReference type="NCBI Taxonomy" id="6412"/>
    <lineage>
        <taxon>Eukaryota</taxon>
        <taxon>Metazoa</taxon>
        <taxon>Spiralia</taxon>
        <taxon>Lophotrochozoa</taxon>
        <taxon>Annelida</taxon>
        <taxon>Clitellata</taxon>
        <taxon>Hirudinea</taxon>
        <taxon>Rhynchobdellida</taxon>
        <taxon>Glossiphoniidae</taxon>
        <taxon>Helobdella</taxon>
    </lineage>
</organism>
<reference evidence="3 5" key="2">
    <citation type="journal article" date="2013" name="Nature">
        <title>Insights into bilaterian evolution from three spiralian genomes.</title>
        <authorList>
            <person name="Simakov O."/>
            <person name="Marletaz F."/>
            <person name="Cho S.J."/>
            <person name="Edsinger-Gonzales E."/>
            <person name="Havlak P."/>
            <person name="Hellsten U."/>
            <person name="Kuo D.H."/>
            <person name="Larsson T."/>
            <person name="Lv J."/>
            <person name="Arendt D."/>
            <person name="Savage R."/>
            <person name="Osoegawa K."/>
            <person name="de Jong P."/>
            <person name="Grimwood J."/>
            <person name="Chapman J.A."/>
            <person name="Shapiro H."/>
            <person name="Aerts A."/>
            <person name="Otillar R.P."/>
            <person name="Terry A.Y."/>
            <person name="Boore J.L."/>
            <person name="Grigoriev I.V."/>
            <person name="Lindberg D.R."/>
            <person name="Seaver E.C."/>
            <person name="Weisblat D.A."/>
            <person name="Putnam N.H."/>
            <person name="Rokhsar D.S."/>
        </authorList>
    </citation>
    <scope>NUCLEOTIDE SEQUENCE</scope>
</reference>
<gene>
    <name evidence="4" type="primary">20203159</name>
    <name evidence="3" type="ORF">HELRODRAFT_170288</name>
</gene>
<dbReference type="Pfam" id="PF00400">
    <property type="entry name" value="WD40"/>
    <property type="match status" value="1"/>
</dbReference>
<dbReference type="CTD" id="20203159"/>
<keyword evidence="5" id="KW-1185">Reference proteome</keyword>
<dbReference type="EMBL" id="AMQM01003513">
    <property type="status" value="NOT_ANNOTATED_CDS"/>
    <property type="molecule type" value="Genomic_DNA"/>
</dbReference>
<dbReference type="AlphaFoldDB" id="T1F2W0"/>
<dbReference type="Pfam" id="PF23770">
    <property type="entry name" value="Beta-prop_RIG_1st"/>
    <property type="match status" value="1"/>
</dbReference>
<evidence type="ECO:0000259" key="2">
    <source>
        <dbReference type="Pfam" id="PF23770"/>
    </source>
</evidence>
<dbReference type="InterPro" id="IPR001680">
    <property type="entry name" value="WD40_rpt"/>
</dbReference>
<dbReference type="PROSITE" id="PS50082">
    <property type="entry name" value="WD_REPEATS_2"/>
    <property type="match status" value="1"/>
</dbReference>
<dbReference type="OrthoDB" id="7326421at2759"/>
<dbReference type="SUPFAM" id="SSF50978">
    <property type="entry name" value="WD40 repeat-like"/>
    <property type="match status" value="1"/>
</dbReference>
<dbReference type="EMBL" id="KB096183">
    <property type="protein sequence ID" value="ESO07742.1"/>
    <property type="molecule type" value="Genomic_DNA"/>
</dbReference>
<dbReference type="eggNOG" id="ENOG502QPYZ">
    <property type="taxonomic scope" value="Eukaryota"/>
</dbReference>
<dbReference type="STRING" id="6412.T1F2W0"/>
<dbReference type="Gene3D" id="2.130.10.10">
    <property type="entry name" value="YVTN repeat-like/Quinoprotein amine dehydrogenase"/>
    <property type="match status" value="2"/>
</dbReference>
<dbReference type="EnsemblMetazoa" id="HelroT170288">
    <property type="protein sequence ID" value="HelroP170288"/>
    <property type="gene ID" value="HelroG170288"/>
</dbReference>
<accession>T1F2W0</accession>
<dbReference type="Proteomes" id="UP000015101">
    <property type="component" value="Unassembled WGS sequence"/>
</dbReference>
<dbReference type="PROSITE" id="PS50294">
    <property type="entry name" value="WD_REPEATS_REGION"/>
    <property type="match status" value="1"/>
</dbReference>
<dbReference type="InParanoid" id="T1F2W0"/>
<reference evidence="4" key="3">
    <citation type="submission" date="2015-06" db="UniProtKB">
        <authorList>
            <consortium name="EnsemblMetazoa"/>
        </authorList>
    </citation>
    <scope>IDENTIFICATION</scope>
</reference>
<dbReference type="KEGG" id="hro:HELRODRAFT_170288"/>
<dbReference type="HOGENOM" id="CLU_004491_0_0_1"/>
<evidence type="ECO:0000256" key="1">
    <source>
        <dbReference type="PROSITE-ProRule" id="PRU00221"/>
    </source>
</evidence>
<dbReference type="InterPro" id="IPR036322">
    <property type="entry name" value="WD40_repeat_dom_sf"/>
</dbReference>
<dbReference type="InterPro" id="IPR052640">
    <property type="entry name" value="Gemin-5"/>
</dbReference>